<sequence>MTPQVMRQFWSVVENAHSQTLLQMDDNNLVCWLVNQTTMRVLLNVNETDFLSEYIKSRLHLIRDIVCENQYS</sequence>
<dbReference type="STRING" id="1165094.RINTHH_19360"/>
<reference evidence="2" key="2">
    <citation type="submission" date="2016-01" db="EMBL/GenBank/DDBJ databases">
        <title>Diatom-associated endosymboitic cyanobacterium lacks core nitrogen metabolism enzymes.</title>
        <authorList>
            <person name="Hilton J.A."/>
            <person name="Foster R.A."/>
            <person name="Tripp H.J."/>
            <person name="Carter B.J."/>
            <person name="Zehr J.P."/>
            <person name="Villareal T.A."/>
        </authorList>
    </citation>
    <scope>NUCLEOTIDE SEQUENCE [LARGE SCALE GENOMIC DNA]</scope>
    <source>
        <strain evidence="2">HH01</strain>
    </source>
</reference>
<evidence type="ECO:0000313" key="1">
    <source>
        <dbReference type="EMBL" id="CCH68091.1"/>
    </source>
</evidence>
<dbReference type="AlphaFoldDB" id="M1X6F0"/>
<accession>M1X6F0</accession>
<gene>
    <name evidence="1" type="ORF">RINTHH_19360</name>
</gene>
<dbReference type="EMBL" id="CAIY01000080">
    <property type="protein sequence ID" value="CCH68091.1"/>
    <property type="molecule type" value="Genomic_DNA"/>
</dbReference>
<protein>
    <submittedName>
        <fullName evidence="1">Uncharacterized protein</fullName>
    </submittedName>
</protein>
<evidence type="ECO:0000313" key="2">
    <source>
        <dbReference type="Proteomes" id="UP000053051"/>
    </source>
</evidence>
<name>M1X6F0_9NOST</name>
<proteinExistence type="predicted"/>
<organism evidence="1 2">
    <name type="scientific">Richelia intracellularis HH01</name>
    <dbReference type="NCBI Taxonomy" id="1165094"/>
    <lineage>
        <taxon>Bacteria</taxon>
        <taxon>Bacillati</taxon>
        <taxon>Cyanobacteriota</taxon>
        <taxon>Cyanophyceae</taxon>
        <taxon>Nostocales</taxon>
        <taxon>Nostocaceae</taxon>
        <taxon>Richelia</taxon>
    </lineage>
</organism>
<keyword evidence="2" id="KW-1185">Reference proteome</keyword>
<comment type="caution">
    <text evidence="1">The sequence shown here is derived from an EMBL/GenBank/DDBJ whole genome shotgun (WGS) entry which is preliminary data.</text>
</comment>
<dbReference type="OrthoDB" id="426600at2"/>
<reference evidence="1 2" key="1">
    <citation type="submission" date="2012-05" db="EMBL/GenBank/DDBJ databases">
        <authorList>
            <person name="Hilton J."/>
        </authorList>
    </citation>
    <scope>NUCLEOTIDE SEQUENCE [LARGE SCALE GENOMIC DNA]</scope>
    <source>
        <strain evidence="1 2">HH01</strain>
    </source>
</reference>
<dbReference type="RefSeq" id="WP_008235447.1">
    <property type="nucleotide sequence ID" value="NZ_CAIY01000080.1"/>
</dbReference>
<dbReference type="Proteomes" id="UP000053051">
    <property type="component" value="Unassembled WGS sequence"/>
</dbReference>